<keyword evidence="2" id="KW-1185">Reference proteome</keyword>
<dbReference type="EMBL" id="CAJVQC010152273">
    <property type="protein sequence ID" value="CAG8846648.1"/>
    <property type="molecule type" value="Genomic_DNA"/>
</dbReference>
<comment type="caution">
    <text evidence="1">The sequence shown here is derived from an EMBL/GenBank/DDBJ whole genome shotgun (WGS) entry which is preliminary data.</text>
</comment>
<gene>
    <name evidence="1" type="ORF">RPERSI_LOCUS34250</name>
</gene>
<name>A0ACA9SUU0_9GLOM</name>
<proteinExistence type="predicted"/>
<feature type="non-terminal residue" evidence="1">
    <location>
        <position position="70"/>
    </location>
</feature>
<sequence length="70" mass="7755">MGSLNRSKSFEEYINEYYSKQRVVGNSVPIGLFAFGTTQLIYSLYLIQIANITNPQVGLGSALFYGGLIQ</sequence>
<accession>A0ACA9SUU0</accession>
<reference evidence="1" key="1">
    <citation type="submission" date="2021-06" db="EMBL/GenBank/DDBJ databases">
        <authorList>
            <person name="Kallberg Y."/>
            <person name="Tangrot J."/>
            <person name="Rosling A."/>
        </authorList>
    </citation>
    <scope>NUCLEOTIDE SEQUENCE</scope>
    <source>
        <strain evidence="1">MA461A</strain>
    </source>
</reference>
<organism evidence="1 2">
    <name type="scientific">Racocetra persica</name>
    <dbReference type="NCBI Taxonomy" id="160502"/>
    <lineage>
        <taxon>Eukaryota</taxon>
        <taxon>Fungi</taxon>
        <taxon>Fungi incertae sedis</taxon>
        <taxon>Mucoromycota</taxon>
        <taxon>Glomeromycotina</taxon>
        <taxon>Glomeromycetes</taxon>
        <taxon>Diversisporales</taxon>
        <taxon>Gigasporaceae</taxon>
        <taxon>Racocetra</taxon>
    </lineage>
</organism>
<evidence type="ECO:0000313" key="2">
    <source>
        <dbReference type="Proteomes" id="UP000789920"/>
    </source>
</evidence>
<protein>
    <submittedName>
        <fullName evidence="1">2135_t:CDS:1</fullName>
    </submittedName>
</protein>
<evidence type="ECO:0000313" key="1">
    <source>
        <dbReference type="EMBL" id="CAG8846648.1"/>
    </source>
</evidence>
<dbReference type="Proteomes" id="UP000789920">
    <property type="component" value="Unassembled WGS sequence"/>
</dbReference>